<dbReference type="GO" id="GO:0016787">
    <property type="term" value="F:hydrolase activity"/>
    <property type="evidence" value="ECO:0007669"/>
    <property type="project" value="UniProtKB-KW"/>
</dbReference>
<organism evidence="1 2">
    <name type="scientific">Terrimonas rubra</name>
    <dbReference type="NCBI Taxonomy" id="1035890"/>
    <lineage>
        <taxon>Bacteria</taxon>
        <taxon>Pseudomonadati</taxon>
        <taxon>Bacteroidota</taxon>
        <taxon>Chitinophagia</taxon>
        <taxon>Chitinophagales</taxon>
        <taxon>Chitinophagaceae</taxon>
        <taxon>Terrimonas</taxon>
    </lineage>
</organism>
<comment type="caution">
    <text evidence="1">The sequence shown here is derived from an EMBL/GenBank/DDBJ whole genome shotgun (WGS) entry which is preliminary data.</text>
</comment>
<dbReference type="SUPFAM" id="SSF50630">
    <property type="entry name" value="Acid proteases"/>
    <property type="match status" value="1"/>
</dbReference>
<accession>A0ABW6A2I4</accession>
<dbReference type="Gene3D" id="2.40.70.10">
    <property type="entry name" value="Acid Proteases"/>
    <property type="match status" value="1"/>
</dbReference>
<keyword evidence="2" id="KW-1185">Reference proteome</keyword>
<dbReference type="InterPro" id="IPR021109">
    <property type="entry name" value="Peptidase_aspartic_dom_sf"/>
</dbReference>
<proteinExistence type="predicted"/>
<keyword evidence="1" id="KW-0378">Hydrolase</keyword>
<sequence>MKRTGIKRQFLTISLMLISGINIGYAQQKLKTITATSEKVHIRDGNHVKMDWRLEPGANPDIYYVNQPSQKSVIIFKTDQDELSIQTKPGKKYDFVVLLNGKDSCRIQIASILPPDVAHFKTKASYPIRVPFQIISSKIFFDGKVNDKSVQIQFDLGAGTSVVNKKSSGKIGLAFSSHKMVSNTQGLNKERTSLGNKMNISGLQWSDIPLTEVGNMDDFEDIIIGNSFFRDKIIGINYDKREFTVYENLPKEVKGYTKMPVYYVQHRPFFNVDIVHQSKKYNAWFLFDTGRDGSMLIGNDFTGMENNWEELQPLTTVNGRKIVRLDALIAGVEFKDIVTNASDPAISNAKASLFGNQILKHFNVILDNKTGLLYLKPNSLSNEPYFNYDSYLKQISSK</sequence>
<evidence type="ECO:0000313" key="2">
    <source>
        <dbReference type="Proteomes" id="UP001597511"/>
    </source>
</evidence>
<dbReference type="RefSeq" id="WP_386096260.1">
    <property type="nucleotide sequence ID" value="NZ_JBHUOZ010000001.1"/>
</dbReference>
<dbReference type="EC" id="3.4.23.-" evidence="1"/>
<dbReference type="EMBL" id="JBHUOZ010000001">
    <property type="protein sequence ID" value="MFD2919254.1"/>
    <property type="molecule type" value="Genomic_DNA"/>
</dbReference>
<dbReference type="Proteomes" id="UP001597511">
    <property type="component" value="Unassembled WGS sequence"/>
</dbReference>
<evidence type="ECO:0000313" key="1">
    <source>
        <dbReference type="EMBL" id="MFD2919254.1"/>
    </source>
</evidence>
<protein>
    <submittedName>
        <fullName evidence="1">Retropepsin-like aspartic protease</fullName>
        <ecNumber evidence="1">3.4.23.-</ecNumber>
    </submittedName>
</protein>
<reference evidence="2" key="1">
    <citation type="journal article" date="2019" name="Int. J. Syst. Evol. Microbiol.">
        <title>The Global Catalogue of Microorganisms (GCM) 10K type strain sequencing project: providing services to taxonomists for standard genome sequencing and annotation.</title>
        <authorList>
            <consortium name="The Broad Institute Genomics Platform"/>
            <consortium name="The Broad Institute Genome Sequencing Center for Infectious Disease"/>
            <person name="Wu L."/>
            <person name="Ma J."/>
        </authorList>
    </citation>
    <scope>NUCLEOTIDE SEQUENCE [LARGE SCALE GENOMIC DNA]</scope>
    <source>
        <strain evidence="2">KCTC 23299</strain>
    </source>
</reference>
<gene>
    <name evidence="1" type="ORF">ACFS6H_05970</name>
</gene>
<name>A0ABW6A2I4_9BACT</name>